<dbReference type="RefSeq" id="WP_075767110.1">
    <property type="nucleotide sequence ID" value="NZ_MJIL01000092.1"/>
</dbReference>
<evidence type="ECO:0000256" key="2">
    <source>
        <dbReference type="ARBA" id="ARBA00022679"/>
    </source>
</evidence>
<organism evidence="3 4">
    <name type="scientific">Photobacterium proteolyticum</name>
    <dbReference type="NCBI Taxonomy" id="1903952"/>
    <lineage>
        <taxon>Bacteria</taxon>
        <taxon>Pseudomonadati</taxon>
        <taxon>Pseudomonadota</taxon>
        <taxon>Gammaproteobacteria</taxon>
        <taxon>Vibrionales</taxon>
        <taxon>Vibrionaceae</taxon>
        <taxon>Photobacterium</taxon>
    </lineage>
</organism>
<protein>
    <submittedName>
        <fullName evidence="3">Branched-chain amino acid dehydrogenase</fullName>
    </submittedName>
</protein>
<dbReference type="PANTHER" id="PTHR13707">
    <property type="entry name" value="KETOACID-COENZYME A TRANSFERASE"/>
    <property type="match status" value="1"/>
</dbReference>
<dbReference type="InterPro" id="IPR004165">
    <property type="entry name" value="CoA_trans_fam_I"/>
</dbReference>
<dbReference type="NCBIfam" id="TIGR02429">
    <property type="entry name" value="pcaI_scoA_fam"/>
    <property type="match status" value="1"/>
</dbReference>
<proteinExistence type="inferred from homology"/>
<comment type="similarity">
    <text evidence="1">Belongs to the 3-oxoacid CoA-transferase subunit A family.</text>
</comment>
<dbReference type="Gene3D" id="3.40.1080.10">
    <property type="entry name" value="Glutaconate Coenzyme A-transferase"/>
    <property type="match status" value="1"/>
</dbReference>
<dbReference type="STRING" id="1903952.BIT28_24200"/>
<dbReference type="OrthoDB" id="9777193at2"/>
<dbReference type="SUPFAM" id="SSF100950">
    <property type="entry name" value="NagB/RpiA/CoA transferase-like"/>
    <property type="match status" value="1"/>
</dbReference>
<dbReference type="PANTHER" id="PTHR13707:SF60">
    <property type="entry name" value="ACETATE COA-TRANSFERASE SUBUNIT ALPHA"/>
    <property type="match status" value="1"/>
</dbReference>
<evidence type="ECO:0000313" key="4">
    <source>
        <dbReference type="Proteomes" id="UP000186905"/>
    </source>
</evidence>
<evidence type="ECO:0000256" key="1">
    <source>
        <dbReference type="ARBA" id="ARBA00005612"/>
    </source>
</evidence>
<dbReference type="InterPro" id="IPR012792">
    <property type="entry name" value="3-oxoacid_CoA-transf_A"/>
</dbReference>
<dbReference type="PROSITE" id="PS01273">
    <property type="entry name" value="COA_TRANSF_1"/>
    <property type="match status" value="1"/>
</dbReference>
<evidence type="ECO:0000313" key="3">
    <source>
        <dbReference type="EMBL" id="OLQ72135.1"/>
    </source>
</evidence>
<dbReference type="Pfam" id="PF01144">
    <property type="entry name" value="CoA_trans"/>
    <property type="match status" value="1"/>
</dbReference>
<dbReference type="Proteomes" id="UP000186905">
    <property type="component" value="Unassembled WGS sequence"/>
</dbReference>
<sequence>MKKSISKSDIAELLHDNMTIMIGGFMANGAPEGLIDLLLENNISNITLISTDTGTPETGSGRLIKAKRVSKLYASHIGLNPETGNQMNAGTLDVELVPQGSLAERIRAGGAGLGGVLTPTGLGTLVAEGKQVINIDGTDFLLEKPIRADLALIRGSVVDTKGNVFYKRTTQNFNPLMATAANTVIVEAEKLVDAGHIEPEAVHTPGLYVDHIYQGESNHG</sequence>
<dbReference type="AlphaFoldDB" id="A0A1Q9GCK9"/>
<dbReference type="SMART" id="SM00882">
    <property type="entry name" value="CoA_trans"/>
    <property type="match status" value="1"/>
</dbReference>
<accession>A0A1Q9GCK9</accession>
<dbReference type="InterPro" id="IPR037171">
    <property type="entry name" value="NagB/RpiA_transferase-like"/>
</dbReference>
<dbReference type="InterPro" id="IPR004163">
    <property type="entry name" value="CoA_transf_BS"/>
</dbReference>
<comment type="caution">
    <text evidence="3">The sequence shown here is derived from an EMBL/GenBank/DDBJ whole genome shotgun (WGS) entry which is preliminary data.</text>
</comment>
<dbReference type="EMBL" id="MJIL01000092">
    <property type="protein sequence ID" value="OLQ72135.1"/>
    <property type="molecule type" value="Genomic_DNA"/>
</dbReference>
<keyword evidence="2" id="KW-0808">Transferase</keyword>
<dbReference type="GO" id="GO:0008410">
    <property type="term" value="F:CoA-transferase activity"/>
    <property type="evidence" value="ECO:0007669"/>
    <property type="project" value="InterPro"/>
</dbReference>
<keyword evidence="4" id="KW-1185">Reference proteome</keyword>
<name>A0A1Q9GCK9_9GAMM</name>
<gene>
    <name evidence="3" type="ORF">BIT28_24200</name>
</gene>
<reference evidence="3 4" key="1">
    <citation type="submission" date="2016-09" db="EMBL/GenBank/DDBJ databases">
        <title>Photobacterium proteolyticum sp. nov. a protease producing bacterium isolated from ocean sediments of Laizhou Bay.</title>
        <authorList>
            <person name="Li Y."/>
        </authorList>
    </citation>
    <scope>NUCLEOTIDE SEQUENCE [LARGE SCALE GENOMIC DNA]</scope>
    <source>
        <strain evidence="3 4">13-12</strain>
    </source>
</reference>